<feature type="domain" description="HTH cro/C1-type" evidence="2">
    <location>
        <begin position="77"/>
        <end position="130"/>
    </location>
</feature>
<dbReference type="SMART" id="SM00530">
    <property type="entry name" value="HTH_XRE"/>
    <property type="match status" value="1"/>
</dbReference>
<feature type="region of interest" description="Disordered" evidence="1">
    <location>
        <begin position="141"/>
        <end position="206"/>
    </location>
</feature>
<feature type="compositionally biased region" description="Polar residues" evidence="1">
    <location>
        <begin position="196"/>
        <end position="206"/>
    </location>
</feature>
<dbReference type="EMBL" id="MQUR01000035">
    <property type="protein sequence ID" value="OLZ65490.1"/>
    <property type="molecule type" value="Genomic_DNA"/>
</dbReference>
<evidence type="ECO:0000313" key="3">
    <source>
        <dbReference type="EMBL" id="OLZ65490.1"/>
    </source>
</evidence>
<keyword evidence="4" id="KW-1185">Reference proteome</keyword>
<evidence type="ECO:0000259" key="2">
    <source>
        <dbReference type="PROSITE" id="PS50943"/>
    </source>
</evidence>
<dbReference type="CDD" id="cd00093">
    <property type="entry name" value="HTH_XRE"/>
    <property type="match status" value="1"/>
</dbReference>
<dbReference type="Gene3D" id="1.10.260.40">
    <property type="entry name" value="lambda repressor-like DNA-binding domains"/>
    <property type="match status" value="1"/>
</dbReference>
<dbReference type="InterPro" id="IPR010982">
    <property type="entry name" value="Lambda_DNA-bd_dom_sf"/>
</dbReference>
<organism evidence="3 4">
    <name type="scientific">Streptomyces amritsarensis</name>
    <dbReference type="NCBI Taxonomy" id="681158"/>
    <lineage>
        <taxon>Bacteria</taxon>
        <taxon>Bacillati</taxon>
        <taxon>Actinomycetota</taxon>
        <taxon>Actinomycetes</taxon>
        <taxon>Kitasatosporales</taxon>
        <taxon>Streptomycetaceae</taxon>
        <taxon>Streptomyces</taxon>
    </lineage>
</organism>
<comment type="caution">
    <text evidence="3">The sequence shown here is derived from an EMBL/GenBank/DDBJ whole genome shotgun (WGS) entry which is preliminary data.</text>
</comment>
<name>A0ABX3G2B1_9ACTN</name>
<proteinExistence type="predicted"/>
<gene>
    <name evidence="3" type="ORF">AVW11_17005</name>
</gene>
<feature type="region of interest" description="Disordered" evidence="1">
    <location>
        <begin position="1"/>
        <end position="53"/>
    </location>
</feature>
<dbReference type="InterPro" id="IPR001387">
    <property type="entry name" value="Cro/C1-type_HTH"/>
</dbReference>
<sequence>MTQLQAGQGGTCVDEHSSRGRKQGNESPGAPWCREPDIALDYGPDRGQETSVGDLSRVPAEGRDLLGVAAAAFAAELTYQRADRGLSIRALAKTMAFDPSYISHIEAGRLAPTEEFARRADQALGTGDLFERRCLDYTRARALTRPATPKPPAYPPGIAPDSPPPTPAPPQPEADSSSTTPSGYEIHLRGTKGVQIGNNTTQNNTF</sequence>
<reference evidence="3 4" key="1">
    <citation type="submission" date="2016-01" db="EMBL/GenBank/DDBJ databases">
        <title>Streptomyces amritsarensis strain MTCC 11845 genome sequencing and assembly.</title>
        <authorList>
            <person name="Sharma D."/>
            <person name="Nair G.R."/>
            <person name="Kaur G."/>
            <person name="Manhas R.K."/>
            <person name="Mayilraj S."/>
        </authorList>
    </citation>
    <scope>NUCLEOTIDE SEQUENCE [LARGE SCALE GENOMIC DNA]</scope>
    <source>
        <strain evidence="3 4">MTCC 11845</strain>
    </source>
</reference>
<evidence type="ECO:0000256" key="1">
    <source>
        <dbReference type="SAM" id="MobiDB-lite"/>
    </source>
</evidence>
<protein>
    <recommendedName>
        <fullName evidence="2">HTH cro/C1-type domain-containing protein</fullName>
    </recommendedName>
</protein>
<accession>A0ABX3G2B1</accession>
<dbReference type="PROSITE" id="PS50943">
    <property type="entry name" value="HTH_CROC1"/>
    <property type="match status" value="1"/>
</dbReference>
<dbReference type="Pfam" id="PF13560">
    <property type="entry name" value="HTH_31"/>
    <property type="match status" value="1"/>
</dbReference>
<dbReference type="Proteomes" id="UP000187151">
    <property type="component" value="Unassembled WGS sequence"/>
</dbReference>
<feature type="compositionally biased region" description="Pro residues" evidence="1">
    <location>
        <begin position="148"/>
        <end position="172"/>
    </location>
</feature>
<dbReference type="SUPFAM" id="SSF47413">
    <property type="entry name" value="lambda repressor-like DNA-binding domains"/>
    <property type="match status" value="1"/>
</dbReference>
<evidence type="ECO:0000313" key="4">
    <source>
        <dbReference type="Proteomes" id="UP000187151"/>
    </source>
</evidence>